<comment type="cofactor">
    <cofactor evidence="2">
        <name>Mn(2+)</name>
        <dbReference type="ChEBI" id="CHEBI:29035"/>
    </cofactor>
</comment>
<evidence type="ECO:0000256" key="8">
    <source>
        <dbReference type="ARBA" id="ARBA00022723"/>
    </source>
</evidence>
<dbReference type="SUPFAM" id="SSF51366">
    <property type="entry name" value="Ribulose-phoshate binding barrel"/>
    <property type="match status" value="1"/>
</dbReference>
<dbReference type="InterPro" id="IPR011060">
    <property type="entry name" value="RibuloseP-bd_barrel"/>
</dbReference>
<feature type="binding site" evidence="10 13">
    <location>
        <position position="49"/>
    </location>
    <ligand>
        <name>a divalent metal cation</name>
        <dbReference type="ChEBI" id="CHEBI:60240"/>
    </ligand>
</feature>
<dbReference type="PIRSF" id="PIRSF001461">
    <property type="entry name" value="RPE"/>
    <property type="match status" value="1"/>
</dbReference>
<feature type="binding site" evidence="14">
    <location>
        <position position="190"/>
    </location>
    <ligand>
        <name>substrate</name>
    </ligand>
</feature>
<dbReference type="OrthoDB" id="1645589at2"/>
<evidence type="ECO:0000313" key="15">
    <source>
        <dbReference type="EMBL" id="QDU84794.1"/>
    </source>
</evidence>
<dbReference type="Gene3D" id="3.20.20.70">
    <property type="entry name" value="Aldolase class I"/>
    <property type="match status" value="1"/>
</dbReference>
<accession>A0A518CZZ2</accession>
<keyword evidence="13" id="KW-0170">Cobalt</keyword>
<feature type="binding site" evidence="10 14">
    <location>
        <position position="80"/>
    </location>
    <ligand>
        <name>substrate</name>
    </ligand>
</feature>
<sequence>MERTASDTASSTVGPPIVIAPSLLSSDFARLGHEVRRLEAAGADWHHVDVMDGHFVPNLTIGPPVVAALARVATRPLDVHLMISEPRRYAPDFAKAGAHVLTFHLEAVGEQHARETATAFRDLGISTVGISINPDTEVERLEGVLDLVDLVLIMSVYPGFGGQAFMPEVLSKTRWLREQGFRGHVEMDGGLDAETLPLCVAAGANALVSGSALFKAPDLAAEIAHFRDLAEGARTAPRRS</sequence>
<proteinExistence type="inferred from homology"/>
<dbReference type="AlphaFoldDB" id="A0A518CZZ2"/>
<dbReference type="EMBL" id="CP036290">
    <property type="protein sequence ID" value="QDU84794.1"/>
    <property type="molecule type" value="Genomic_DNA"/>
</dbReference>
<feature type="active site" description="Proton donor" evidence="10 12">
    <location>
        <position position="188"/>
    </location>
</feature>
<keyword evidence="10 11" id="KW-0119">Carbohydrate metabolism</keyword>
<feature type="binding site" evidence="10 13">
    <location>
        <position position="80"/>
    </location>
    <ligand>
        <name>a divalent metal cation</name>
        <dbReference type="ChEBI" id="CHEBI:60240"/>
    </ligand>
</feature>
<evidence type="ECO:0000256" key="14">
    <source>
        <dbReference type="PIRSR" id="PIRSR001461-3"/>
    </source>
</evidence>
<dbReference type="GO" id="GO:0004750">
    <property type="term" value="F:D-ribulose-phosphate 3-epimerase activity"/>
    <property type="evidence" value="ECO:0007669"/>
    <property type="project" value="UniProtKB-UniRule"/>
</dbReference>
<comment type="similarity">
    <text evidence="6 10 11">Belongs to the ribulose-phosphate 3-epimerase family.</text>
</comment>
<keyword evidence="13" id="KW-0464">Manganese</keyword>
<evidence type="ECO:0000256" key="11">
    <source>
        <dbReference type="PIRNR" id="PIRNR001461"/>
    </source>
</evidence>
<evidence type="ECO:0000256" key="10">
    <source>
        <dbReference type="HAMAP-Rule" id="MF_02227"/>
    </source>
</evidence>
<dbReference type="Proteomes" id="UP000319342">
    <property type="component" value="Chromosome"/>
</dbReference>
<dbReference type="HAMAP" id="MF_02227">
    <property type="entry name" value="RPE"/>
    <property type="match status" value="1"/>
</dbReference>
<dbReference type="FunFam" id="3.20.20.70:FF:000004">
    <property type="entry name" value="Ribulose-phosphate 3-epimerase"/>
    <property type="match status" value="1"/>
</dbReference>
<comment type="cofactor">
    <cofactor evidence="5">
        <name>Fe(2+)</name>
        <dbReference type="ChEBI" id="CHEBI:29033"/>
    </cofactor>
</comment>
<evidence type="ECO:0000313" key="16">
    <source>
        <dbReference type="Proteomes" id="UP000319342"/>
    </source>
</evidence>
<dbReference type="RefSeq" id="WP_145186973.1">
    <property type="nucleotide sequence ID" value="NZ_CP036290.1"/>
</dbReference>
<comment type="cofactor">
    <cofactor evidence="4">
        <name>Zn(2+)</name>
        <dbReference type="ChEBI" id="CHEBI:29105"/>
    </cofactor>
</comment>
<dbReference type="Pfam" id="PF00834">
    <property type="entry name" value="Ribul_P_3_epim"/>
    <property type="match status" value="1"/>
</dbReference>
<dbReference type="GO" id="GO:0019323">
    <property type="term" value="P:pentose catabolic process"/>
    <property type="evidence" value="ECO:0007669"/>
    <property type="project" value="UniProtKB-UniRule"/>
</dbReference>
<dbReference type="InterPro" id="IPR013785">
    <property type="entry name" value="Aldolase_TIM"/>
</dbReference>
<feature type="binding site" evidence="10 13">
    <location>
        <position position="47"/>
    </location>
    <ligand>
        <name>a divalent metal cation</name>
        <dbReference type="ChEBI" id="CHEBI:60240"/>
    </ligand>
</feature>
<organism evidence="15 16">
    <name type="scientific">Rohdeia mirabilis</name>
    <dbReference type="NCBI Taxonomy" id="2528008"/>
    <lineage>
        <taxon>Bacteria</taxon>
        <taxon>Pseudomonadati</taxon>
        <taxon>Planctomycetota</taxon>
        <taxon>Planctomycetia</taxon>
        <taxon>Planctomycetia incertae sedis</taxon>
        <taxon>Rohdeia</taxon>
    </lineage>
</organism>
<feature type="binding site" evidence="10">
    <location>
        <begin position="188"/>
        <end position="190"/>
    </location>
    <ligand>
        <name>substrate</name>
    </ligand>
</feature>
<feature type="binding site" evidence="10 13">
    <location>
        <position position="188"/>
    </location>
    <ligand>
        <name>a divalent metal cation</name>
        <dbReference type="ChEBI" id="CHEBI:60240"/>
    </ligand>
</feature>
<dbReference type="GO" id="GO:0006098">
    <property type="term" value="P:pentose-phosphate shunt"/>
    <property type="evidence" value="ECO:0007669"/>
    <property type="project" value="UniProtKB-UniRule"/>
</dbReference>
<evidence type="ECO:0000256" key="2">
    <source>
        <dbReference type="ARBA" id="ARBA00001936"/>
    </source>
</evidence>
<feature type="active site" description="Proton acceptor" evidence="10 12">
    <location>
        <position position="49"/>
    </location>
</feature>
<keyword evidence="8 10" id="KW-0479">Metal-binding</keyword>
<evidence type="ECO:0000256" key="12">
    <source>
        <dbReference type="PIRSR" id="PIRSR001461-1"/>
    </source>
</evidence>
<dbReference type="NCBIfam" id="NF004076">
    <property type="entry name" value="PRK05581.1-4"/>
    <property type="match status" value="1"/>
</dbReference>
<feature type="binding site" evidence="10 14">
    <location>
        <begin position="159"/>
        <end position="162"/>
    </location>
    <ligand>
        <name>substrate</name>
    </ligand>
</feature>
<comment type="cofactor">
    <cofactor evidence="10 13">
        <name>a divalent metal cation</name>
        <dbReference type="ChEBI" id="CHEBI:60240"/>
    </cofactor>
    <text evidence="10 13">Binds 1 divalent metal cation per subunit.</text>
</comment>
<protein>
    <recommendedName>
        <fullName evidence="7 10">Ribulose-phosphate 3-epimerase</fullName>
        <ecNumber evidence="7 10">5.1.3.1</ecNumber>
    </recommendedName>
</protein>
<feature type="binding site" evidence="10 14">
    <location>
        <begin position="210"/>
        <end position="211"/>
    </location>
    <ligand>
        <name>substrate</name>
    </ligand>
</feature>
<evidence type="ECO:0000256" key="4">
    <source>
        <dbReference type="ARBA" id="ARBA00001947"/>
    </source>
</evidence>
<evidence type="ECO:0000256" key="6">
    <source>
        <dbReference type="ARBA" id="ARBA00009541"/>
    </source>
</evidence>
<reference evidence="15 16" key="1">
    <citation type="submission" date="2019-02" db="EMBL/GenBank/DDBJ databases">
        <title>Deep-cultivation of Planctomycetes and their phenomic and genomic characterization uncovers novel biology.</title>
        <authorList>
            <person name="Wiegand S."/>
            <person name="Jogler M."/>
            <person name="Boedeker C."/>
            <person name="Pinto D."/>
            <person name="Vollmers J."/>
            <person name="Rivas-Marin E."/>
            <person name="Kohn T."/>
            <person name="Peeters S.H."/>
            <person name="Heuer A."/>
            <person name="Rast P."/>
            <person name="Oberbeckmann S."/>
            <person name="Bunk B."/>
            <person name="Jeske O."/>
            <person name="Meyerdierks A."/>
            <person name="Storesund J.E."/>
            <person name="Kallscheuer N."/>
            <person name="Luecker S."/>
            <person name="Lage O.M."/>
            <person name="Pohl T."/>
            <person name="Merkel B.J."/>
            <person name="Hornburger P."/>
            <person name="Mueller R.-W."/>
            <person name="Bruemmer F."/>
            <person name="Labrenz M."/>
            <person name="Spormann A.M."/>
            <person name="Op den Camp H."/>
            <person name="Overmann J."/>
            <person name="Amann R."/>
            <person name="Jetten M.S.M."/>
            <person name="Mascher T."/>
            <person name="Medema M.H."/>
            <person name="Devos D.P."/>
            <person name="Kaster A.-K."/>
            <person name="Ovreas L."/>
            <person name="Rohde M."/>
            <person name="Galperin M.Y."/>
            <person name="Jogler C."/>
        </authorList>
    </citation>
    <scope>NUCLEOTIDE SEQUENCE [LARGE SCALE GENOMIC DNA]</scope>
    <source>
        <strain evidence="15 16">Pla163</strain>
    </source>
</reference>
<dbReference type="EC" id="5.1.3.1" evidence="7 10"/>
<comment type="pathway">
    <text evidence="10">Carbohydrate degradation.</text>
</comment>
<dbReference type="InterPro" id="IPR026019">
    <property type="entry name" value="Ribul_P_3_epim"/>
</dbReference>
<gene>
    <name evidence="10 15" type="primary">rpe</name>
    <name evidence="15" type="ORF">Pla163_19080</name>
</gene>
<dbReference type="NCBIfam" id="TIGR01163">
    <property type="entry name" value="rpe"/>
    <property type="match status" value="1"/>
</dbReference>
<comment type="cofactor">
    <cofactor evidence="3">
        <name>Co(2+)</name>
        <dbReference type="ChEBI" id="CHEBI:48828"/>
    </cofactor>
</comment>
<evidence type="ECO:0000256" key="7">
    <source>
        <dbReference type="ARBA" id="ARBA00013188"/>
    </source>
</evidence>
<keyword evidence="9 10" id="KW-0413">Isomerase</keyword>
<keyword evidence="16" id="KW-1185">Reference proteome</keyword>
<keyword evidence="13" id="KW-0862">Zinc</keyword>
<dbReference type="InterPro" id="IPR000056">
    <property type="entry name" value="Ribul_P_3_epim-like"/>
</dbReference>
<evidence type="ECO:0000256" key="3">
    <source>
        <dbReference type="ARBA" id="ARBA00001941"/>
    </source>
</evidence>
<evidence type="ECO:0000256" key="13">
    <source>
        <dbReference type="PIRSR" id="PIRSR001461-2"/>
    </source>
</evidence>
<evidence type="ECO:0000256" key="9">
    <source>
        <dbReference type="ARBA" id="ARBA00023235"/>
    </source>
</evidence>
<name>A0A518CZZ2_9BACT</name>
<comment type="catalytic activity">
    <reaction evidence="1 10 11">
        <text>D-ribulose 5-phosphate = D-xylulose 5-phosphate</text>
        <dbReference type="Rhea" id="RHEA:13677"/>
        <dbReference type="ChEBI" id="CHEBI:57737"/>
        <dbReference type="ChEBI" id="CHEBI:58121"/>
        <dbReference type="EC" id="5.1.3.1"/>
    </reaction>
</comment>
<dbReference type="PANTHER" id="PTHR11749">
    <property type="entry name" value="RIBULOSE-5-PHOSPHATE-3-EPIMERASE"/>
    <property type="match status" value="1"/>
</dbReference>
<comment type="function">
    <text evidence="10">Catalyzes the reversible epimerization of D-ribulose 5-phosphate to D-xylulose 5-phosphate.</text>
</comment>
<evidence type="ECO:0000256" key="5">
    <source>
        <dbReference type="ARBA" id="ARBA00001954"/>
    </source>
</evidence>
<dbReference type="GO" id="GO:0046872">
    <property type="term" value="F:metal ion binding"/>
    <property type="evidence" value="ECO:0007669"/>
    <property type="project" value="UniProtKB-UniRule"/>
</dbReference>
<dbReference type="CDD" id="cd00429">
    <property type="entry name" value="RPE"/>
    <property type="match status" value="1"/>
</dbReference>
<dbReference type="GO" id="GO:0005737">
    <property type="term" value="C:cytoplasm"/>
    <property type="evidence" value="ECO:0007669"/>
    <property type="project" value="UniProtKB-ARBA"/>
</dbReference>
<feature type="binding site" evidence="10 14">
    <location>
        <position position="22"/>
    </location>
    <ligand>
        <name>substrate</name>
    </ligand>
</feature>
<evidence type="ECO:0000256" key="1">
    <source>
        <dbReference type="ARBA" id="ARBA00001782"/>
    </source>
</evidence>